<proteinExistence type="predicted"/>
<dbReference type="AlphaFoldDB" id="A0A397J5K1"/>
<evidence type="ECO:0000313" key="1">
    <source>
        <dbReference type="EMBL" id="RHZ80343.1"/>
    </source>
</evidence>
<sequence>MKHIEYGKNTLINIKKLLRFLSDPHMLPSQTILDLIVNNPLGKSILTEALNQHSFELKKDIEQRFRLTNIRELATDRTPLLSFMFYTGALTHKPGSLKFELQILNHIAKREFITEALKIYDRKEEDLIENSTQAIERQFVIYSNEKVLKQAFMDALILSLQTDVEQEFQVHSQSPDPYGKAIDLVKTNLIISRLRKLNWMELKVVEKTEN</sequence>
<dbReference type="EMBL" id="PQFF01000128">
    <property type="protein sequence ID" value="RHZ80343.1"/>
    <property type="molecule type" value="Genomic_DNA"/>
</dbReference>
<comment type="caution">
    <text evidence="1">The sequence shown here is derived from an EMBL/GenBank/DDBJ whole genome shotgun (WGS) entry which is preliminary data.</text>
</comment>
<dbReference type="Proteomes" id="UP000266861">
    <property type="component" value="Unassembled WGS sequence"/>
</dbReference>
<organism evidence="1 2">
    <name type="scientific">Diversispora epigaea</name>
    <dbReference type="NCBI Taxonomy" id="1348612"/>
    <lineage>
        <taxon>Eukaryota</taxon>
        <taxon>Fungi</taxon>
        <taxon>Fungi incertae sedis</taxon>
        <taxon>Mucoromycota</taxon>
        <taxon>Glomeromycotina</taxon>
        <taxon>Glomeromycetes</taxon>
        <taxon>Diversisporales</taxon>
        <taxon>Diversisporaceae</taxon>
        <taxon>Diversispora</taxon>
    </lineage>
</organism>
<name>A0A397J5K1_9GLOM</name>
<keyword evidence="2" id="KW-1185">Reference proteome</keyword>
<protein>
    <submittedName>
        <fullName evidence="1">Uncharacterized protein</fullName>
    </submittedName>
</protein>
<gene>
    <name evidence="1" type="ORF">Glove_137g153</name>
</gene>
<accession>A0A397J5K1</accession>
<dbReference type="OrthoDB" id="5380555at2759"/>
<reference evidence="1 2" key="1">
    <citation type="submission" date="2018-08" db="EMBL/GenBank/DDBJ databases">
        <title>Genome and evolution of the arbuscular mycorrhizal fungus Diversispora epigaea (formerly Glomus versiforme) and its bacterial endosymbionts.</title>
        <authorList>
            <person name="Sun X."/>
            <person name="Fei Z."/>
            <person name="Harrison M."/>
        </authorList>
    </citation>
    <scope>NUCLEOTIDE SEQUENCE [LARGE SCALE GENOMIC DNA]</scope>
    <source>
        <strain evidence="1 2">IT104</strain>
    </source>
</reference>
<evidence type="ECO:0000313" key="2">
    <source>
        <dbReference type="Proteomes" id="UP000266861"/>
    </source>
</evidence>